<proteinExistence type="inferred from homology"/>
<keyword evidence="7 15" id="KW-0479">Metal-binding</keyword>
<keyword evidence="11 15" id="KW-0457">Lysine biosynthesis</keyword>
<dbReference type="EC" id="3.5.1.18" evidence="4 15"/>
<reference evidence="18" key="1">
    <citation type="journal article" date="2019" name="Int. J. Syst. Evol. Microbiol.">
        <title>The Global Catalogue of Microorganisms (GCM) 10K type strain sequencing project: providing services to taxonomists for standard genome sequencing and annotation.</title>
        <authorList>
            <consortium name="The Broad Institute Genomics Platform"/>
            <consortium name="The Broad Institute Genome Sequencing Center for Infectious Disease"/>
            <person name="Wu L."/>
            <person name="Ma J."/>
        </authorList>
    </citation>
    <scope>NUCLEOTIDE SEQUENCE [LARGE SCALE GENOMIC DNA]</scope>
    <source>
        <strain evidence="18">NBRC 112502</strain>
    </source>
</reference>
<evidence type="ECO:0000256" key="4">
    <source>
        <dbReference type="ARBA" id="ARBA00011921"/>
    </source>
</evidence>
<evidence type="ECO:0000256" key="9">
    <source>
        <dbReference type="ARBA" id="ARBA00022833"/>
    </source>
</evidence>
<evidence type="ECO:0000256" key="1">
    <source>
        <dbReference type="ARBA" id="ARBA00005130"/>
    </source>
</evidence>
<evidence type="ECO:0000256" key="14">
    <source>
        <dbReference type="ARBA" id="ARBA00051301"/>
    </source>
</evidence>
<dbReference type="NCBIfam" id="TIGR01246">
    <property type="entry name" value="dapE_proteo"/>
    <property type="match status" value="1"/>
</dbReference>
<comment type="catalytic activity">
    <reaction evidence="14 15">
        <text>N-succinyl-(2S,6S)-2,6-diaminopimelate + H2O = (2S,6S)-2,6-diaminopimelate + succinate</text>
        <dbReference type="Rhea" id="RHEA:22608"/>
        <dbReference type="ChEBI" id="CHEBI:15377"/>
        <dbReference type="ChEBI" id="CHEBI:30031"/>
        <dbReference type="ChEBI" id="CHEBI:57609"/>
        <dbReference type="ChEBI" id="CHEBI:58087"/>
        <dbReference type="EC" id="3.5.1.18"/>
    </reaction>
</comment>
<organism evidence="17 18">
    <name type="scientific">Acidocella aquatica</name>
    <dbReference type="NCBI Taxonomy" id="1922313"/>
    <lineage>
        <taxon>Bacteria</taxon>
        <taxon>Pseudomonadati</taxon>
        <taxon>Pseudomonadota</taxon>
        <taxon>Alphaproteobacteria</taxon>
        <taxon>Acetobacterales</taxon>
        <taxon>Acidocellaceae</taxon>
        <taxon>Acidocella</taxon>
    </lineage>
</organism>
<evidence type="ECO:0000259" key="16">
    <source>
        <dbReference type="Pfam" id="PF07687"/>
    </source>
</evidence>
<evidence type="ECO:0000256" key="11">
    <source>
        <dbReference type="ARBA" id="ARBA00023154"/>
    </source>
</evidence>
<keyword evidence="10 15" id="KW-0220">Diaminopimelate biosynthesis</keyword>
<dbReference type="Gene3D" id="3.40.630.10">
    <property type="entry name" value="Zn peptidases"/>
    <property type="match status" value="2"/>
</dbReference>
<evidence type="ECO:0000256" key="7">
    <source>
        <dbReference type="ARBA" id="ARBA00022723"/>
    </source>
</evidence>
<feature type="binding site" evidence="15">
    <location>
        <position position="65"/>
    </location>
    <ligand>
        <name>Zn(2+)</name>
        <dbReference type="ChEBI" id="CHEBI:29105"/>
        <label>1</label>
    </ligand>
</feature>
<comment type="similarity">
    <text evidence="2 15">Belongs to the peptidase M20A family. DapE subfamily.</text>
</comment>
<dbReference type="InterPro" id="IPR011650">
    <property type="entry name" value="Peptidase_M20_dimer"/>
</dbReference>
<keyword evidence="8 15" id="KW-0378">Hydrolase</keyword>
<dbReference type="EMBL" id="BSOS01000013">
    <property type="protein sequence ID" value="GLR66224.1"/>
    <property type="molecule type" value="Genomic_DNA"/>
</dbReference>
<dbReference type="InterPro" id="IPR005941">
    <property type="entry name" value="DapE_proteobac"/>
</dbReference>
<feature type="binding site" evidence="15">
    <location>
        <position position="337"/>
    </location>
    <ligand>
        <name>Zn(2+)</name>
        <dbReference type="ChEBI" id="CHEBI:29105"/>
        <label>2</label>
    </ligand>
</feature>
<feature type="domain" description="Peptidase M20 dimerisation" evidence="16">
    <location>
        <begin position="165"/>
        <end position="270"/>
    </location>
</feature>
<dbReference type="InterPro" id="IPR036264">
    <property type="entry name" value="Bact_exopeptidase_dim_dom"/>
</dbReference>
<dbReference type="NCBIfam" id="NF009557">
    <property type="entry name" value="PRK13009.1"/>
    <property type="match status" value="1"/>
</dbReference>
<comment type="caution">
    <text evidence="17">The sequence shown here is derived from an EMBL/GenBank/DDBJ whole genome shotgun (WGS) entry which is preliminary data.</text>
</comment>
<feature type="active site" description="Proton acceptor" evidence="15">
    <location>
        <position position="123"/>
    </location>
</feature>
<feature type="binding site" evidence="15">
    <location>
        <position position="124"/>
    </location>
    <ligand>
        <name>Zn(2+)</name>
        <dbReference type="ChEBI" id="CHEBI:29105"/>
        <label>2</label>
    </ligand>
</feature>
<evidence type="ECO:0000256" key="10">
    <source>
        <dbReference type="ARBA" id="ARBA00022915"/>
    </source>
</evidence>
<feature type="active site" evidence="15">
    <location>
        <position position="67"/>
    </location>
</feature>
<keyword evidence="6 15" id="KW-0028">Amino-acid biosynthesis</keyword>
<dbReference type="RefSeq" id="WP_284256894.1">
    <property type="nucleotide sequence ID" value="NZ_BSOS01000013.1"/>
</dbReference>
<comment type="subunit">
    <text evidence="3 15">Homodimer.</text>
</comment>
<evidence type="ECO:0000313" key="17">
    <source>
        <dbReference type="EMBL" id="GLR66224.1"/>
    </source>
</evidence>
<evidence type="ECO:0000256" key="15">
    <source>
        <dbReference type="HAMAP-Rule" id="MF_01690"/>
    </source>
</evidence>
<keyword evidence="9 15" id="KW-0862">Zinc</keyword>
<evidence type="ECO:0000313" key="18">
    <source>
        <dbReference type="Proteomes" id="UP001156641"/>
    </source>
</evidence>
<evidence type="ECO:0000256" key="3">
    <source>
        <dbReference type="ARBA" id="ARBA00011738"/>
    </source>
</evidence>
<dbReference type="CDD" id="cd03891">
    <property type="entry name" value="M20_DapE_proteobac"/>
    <property type="match status" value="1"/>
</dbReference>
<dbReference type="HAMAP" id="MF_01690">
    <property type="entry name" value="DapE"/>
    <property type="match status" value="1"/>
</dbReference>
<dbReference type="PANTHER" id="PTHR43808:SF31">
    <property type="entry name" value="N-ACETYL-L-CITRULLINE DEACETYLASE"/>
    <property type="match status" value="1"/>
</dbReference>
<comment type="function">
    <text evidence="15">Catalyzes the hydrolysis of N-succinyl-L,L-diaminopimelic acid (SDAP), forming succinate and LL-2,6-diaminopimelate (DAP), an intermediate involved in the bacterial biosynthesis of lysine and meso-diaminopimelic acid, an essential component of bacterial cell walls.</text>
</comment>
<dbReference type="Pfam" id="PF01546">
    <property type="entry name" value="Peptidase_M20"/>
    <property type="match status" value="1"/>
</dbReference>
<dbReference type="InterPro" id="IPR050072">
    <property type="entry name" value="Peptidase_M20A"/>
</dbReference>
<keyword evidence="18" id="KW-1185">Reference proteome</keyword>
<feature type="binding site" evidence="15">
    <location>
        <position position="96"/>
    </location>
    <ligand>
        <name>Zn(2+)</name>
        <dbReference type="ChEBI" id="CHEBI:29105"/>
        <label>1</label>
    </ligand>
</feature>
<feature type="binding site" evidence="15">
    <location>
        <position position="152"/>
    </location>
    <ligand>
        <name>Zn(2+)</name>
        <dbReference type="ChEBI" id="CHEBI:29105"/>
        <label>1</label>
    </ligand>
</feature>
<dbReference type="Pfam" id="PF07687">
    <property type="entry name" value="M20_dimer"/>
    <property type="match status" value="1"/>
</dbReference>
<dbReference type="PANTHER" id="PTHR43808">
    <property type="entry name" value="ACETYLORNITHINE DEACETYLASE"/>
    <property type="match status" value="1"/>
</dbReference>
<evidence type="ECO:0000256" key="12">
    <source>
        <dbReference type="ARBA" id="ARBA00023285"/>
    </source>
</evidence>
<keyword evidence="12 15" id="KW-0170">Cobalt</keyword>
<accession>A0ABQ6A7Y5</accession>
<evidence type="ECO:0000256" key="6">
    <source>
        <dbReference type="ARBA" id="ARBA00022605"/>
    </source>
</evidence>
<evidence type="ECO:0000256" key="13">
    <source>
        <dbReference type="ARBA" id="ARBA00031891"/>
    </source>
</evidence>
<sequence>MDVLAFAQSLLRCQSVTPADGGTQGLLAAQLEALGFTVTRLRYGEIENLFAERPGAGAHLCFAGHTDVVPPGEGWGHDPFGGVVEGGMLYGRGAVDMKGAIAAFVAAAARAPGHVSLLITGDEEGVATDGTVRVLEWMAANGKIPDFCVVGEPTSRAVLGDVVKIGRRGSMNARITVTGRQGHVAYPHLADNPVHRLIAALGAMTAAPLDSGNEWFEPSSLQVTSVDVGNAASNVIPATASARLNVRFNNLHGSAGLTEWLRGILAEFAPANELQVQVSGEAFLTQAGLHTEALTRAIEKVTGVTPERNTGGGTSDARFIARYCPVAEFGLVGVSMHRTDEAVEVAALSRLADVYKTLIEDFCR</sequence>
<comment type="cofactor">
    <cofactor evidence="15">
        <name>Zn(2+)</name>
        <dbReference type="ChEBI" id="CHEBI:29105"/>
    </cofactor>
    <cofactor evidence="15">
        <name>Co(2+)</name>
        <dbReference type="ChEBI" id="CHEBI:48828"/>
    </cofactor>
    <text evidence="15">Binds 2 Zn(2+) or Co(2+) ions per subunit.</text>
</comment>
<dbReference type="Proteomes" id="UP001156641">
    <property type="component" value="Unassembled WGS sequence"/>
</dbReference>
<name>A0ABQ6A7Y5_9PROT</name>
<dbReference type="SUPFAM" id="SSF55031">
    <property type="entry name" value="Bacterial exopeptidase dimerisation domain"/>
    <property type="match status" value="1"/>
</dbReference>
<comment type="pathway">
    <text evidence="1 15">Amino-acid biosynthesis; L-lysine biosynthesis via DAP pathway; LL-2,6-diaminopimelate from (S)-tetrahydrodipicolinate (succinylase route): step 3/3.</text>
</comment>
<dbReference type="SUPFAM" id="SSF53187">
    <property type="entry name" value="Zn-dependent exopeptidases"/>
    <property type="match status" value="1"/>
</dbReference>
<feature type="binding site" evidence="15">
    <location>
        <position position="96"/>
    </location>
    <ligand>
        <name>Zn(2+)</name>
        <dbReference type="ChEBI" id="CHEBI:29105"/>
        <label>2</label>
    </ligand>
</feature>
<dbReference type="InterPro" id="IPR002933">
    <property type="entry name" value="Peptidase_M20"/>
</dbReference>
<evidence type="ECO:0000256" key="2">
    <source>
        <dbReference type="ARBA" id="ARBA00006746"/>
    </source>
</evidence>
<protein>
    <recommendedName>
        <fullName evidence="5 15">Succinyl-diaminopimelate desuccinylase</fullName>
        <shortName evidence="15">SDAP desuccinylase</shortName>
        <ecNumber evidence="4 15">3.5.1.18</ecNumber>
    </recommendedName>
    <alternativeName>
        <fullName evidence="13 15">N-succinyl-LL-2,6-diaminoheptanedioate amidohydrolase</fullName>
    </alternativeName>
</protein>
<evidence type="ECO:0000256" key="8">
    <source>
        <dbReference type="ARBA" id="ARBA00022801"/>
    </source>
</evidence>
<gene>
    <name evidence="15 17" type="primary">dapE</name>
    <name evidence="17" type="ORF">GCM10010909_09040</name>
</gene>
<evidence type="ECO:0000256" key="5">
    <source>
        <dbReference type="ARBA" id="ARBA00022391"/>
    </source>
</evidence>